<dbReference type="EnsemblPlants" id="OMERI11G16790.1">
    <property type="protein sequence ID" value="OMERI11G16790.1"/>
    <property type="gene ID" value="OMERI11G16790"/>
</dbReference>
<dbReference type="AlphaFoldDB" id="A0A0E0F7U2"/>
<name>A0A0E0F7U2_9ORYZ</name>
<reference evidence="1" key="1">
    <citation type="submission" date="2015-04" db="UniProtKB">
        <authorList>
            <consortium name="EnsemblPlants"/>
        </authorList>
    </citation>
    <scope>IDENTIFICATION</scope>
</reference>
<evidence type="ECO:0000313" key="1">
    <source>
        <dbReference type="EnsemblPlants" id="OMERI11G16790.1"/>
    </source>
</evidence>
<sequence length="83" mass="9106">MGAARIRCMRARSGGGEYRGSSTQGQELGRYLGRKWPAVEVAVLPQPSSTLAWHRHPKSAKGFLKLSPTPKVCFVSLNRASYC</sequence>
<keyword evidence="2" id="KW-1185">Reference proteome</keyword>
<dbReference type="Gramene" id="OMERI11G16790.1">
    <property type="protein sequence ID" value="OMERI11G16790.1"/>
    <property type="gene ID" value="OMERI11G16790"/>
</dbReference>
<dbReference type="Proteomes" id="UP000008021">
    <property type="component" value="Chromosome 11"/>
</dbReference>
<evidence type="ECO:0000313" key="2">
    <source>
        <dbReference type="Proteomes" id="UP000008021"/>
    </source>
</evidence>
<organism evidence="1">
    <name type="scientific">Oryza meridionalis</name>
    <dbReference type="NCBI Taxonomy" id="40149"/>
    <lineage>
        <taxon>Eukaryota</taxon>
        <taxon>Viridiplantae</taxon>
        <taxon>Streptophyta</taxon>
        <taxon>Embryophyta</taxon>
        <taxon>Tracheophyta</taxon>
        <taxon>Spermatophyta</taxon>
        <taxon>Magnoliopsida</taxon>
        <taxon>Liliopsida</taxon>
        <taxon>Poales</taxon>
        <taxon>Poaceae</taxon>
        <taxon>BOP clade</taxon>
        <taxon>Oryzoideae</taxon>
        <taxon>Oryzeae</taxon>
        <taxon>Oryzinae</taxon>
        <taxon>Oryza</taxon>
    </lineage>
</organism>
<accession>A0A0E0F7U2</accession>
<proteinExistence type="predicted"/>
<protein>
    <submittedName>
        <fullName evidence="1">Uncharacterized protein</fullName>
    </submittedName>
</protein>
<reference evidence="1" key="2">
    <citation type="submission" date="2018-05" db="EMBL/GenBank/DDBJ databases">
        <title>OmerRS3 (Oryza meridionalis Reference Sequence Version 3).</title>
        <authorList>
            <person name="Zhang J."/>
            <person name="Kudrna D."/>
            <person name="Lee S."/>
            <person name="Talag J."/>
            <person name="Welchert J."/>
            <person name="Wing R.A."/>
        </authorList>
    </citation>
    <scope>NUCLEOTIDE SEQUENCE [LARGE SCALE GENOMIC DNA]</scope>
    <source>
        <strain evidence="1">cv. OR44</strain>
    </source>
</reference>
<dbReference type="HOGENOM" id="CLU_2546417_0_0_1"/>